<dbReference type="PANTHER" id="PTHR48090">
    <property type="entry name" value="UNDECAPRENYL-PHOSPHATE 4-DEOXY-4-FORMAMIDO-L-ARABINOSE TRANSFERASE-RELATED"/>
    <property type="match status" value="1"/>
</dbReference>
<organism evidence="2 3">
    <name type="scientific">Candidatus Harrisonbacteria bacterium RIFCSPHIGHO2_02_FULL_42_16</name>
    <dbReference type="NCBI Taxonomy" id="1798404"/>
    <lineage>
        <taxon>Bacteria</taxon>
        <taxon>Candidatus Harrisoniibacteriota</taxon>
    </lineage>
</organism>
<keyword evidence="2" id="KW-0808">Transferase</keyword>
<dbReference type="STRING" id="1798404.A3B92_00760"/>
<evidence type="ECO:0000313" key="3">
    <source>
        <dbReference type="Proteomes" id="UP000177960"/>
    </source>
</evidence>
<protein>
    <submittedName>
        <fullName evidence="2">Glycosyl transferase</fullName>
    </submittedName>
</protein>
<sequence length="232" mass="26549">MRKLSIIIPVYNEKNTIQEIISRVKSVFLVDIEKEIIVVDDGSTDGTRDIIKNIEGINYVFHEKNLGKGGAVRSGFQKATGDFLIIQDADLEYDPEEYSRLLKPIIAGKADVVYGSRFVGNDPHRILYIYHYLANSFLTMFSNLLTGLNLSDMETCYKAFNRKVIDSIKDSLKSQRFGIEPELTARVARGRWRLYEVGISYYGRTYDEGKKIGWKDGVSAIFSIIRFNLFDF</sequence>
<dbReference type="Gene3D" id="3.90.550.10">
    <property type="entry name" value="Spore Coat Polysaccharide Biosynthesis Protein SpsA, Chain A"/>
    <property type="match status" value="1"/>
</dbReference>
<dbReference type="AlphaFoldDB" id="A0A1G1ZIA6"/>
<reference evidence="2 3" key="1">
    <citation type="journal article" date="2016" name="Nat. Commun.">
        <title>Thousands of microbial genomes shed light on interconnected biogeochemical processes in an aquifer system.</title>
        <authorList>
            <person name="Anantharaman K."/>
            <person name="Brown C.T."/>
            <person name="Hug L.A."/>
            <person name="Sharon I."/>
            <person name="Castelle C.J."/>
            <person name="Probst A.J."/>
            <person name="Thomas B.C."/>
            <person name="Singh A."/>
            <person name="Wilkins M.J."/>
            <person name="Karaoz U."/>
            <person name="Brodie E.L."/>
            <person name="Williams K.H."/>
            <person name="Hubbard S.S."/>
            <person name="Banfield J.F."/>
        </authorList>
    </citation>
    <scope>NUCLEOTIDE SEQUENCE [LARGE SCALE GENOMIC DNA]</scope>
</reference>
<dbReference type="SUPFAM" id="SSF53448">
    <property type="entry name" value="Nucleotide-diphospho-sugar transferases"/>
    <property type="match status" value="1"/>
</dbReference>
<dbReference type="InterPro" id="IPR029044">
    <property type="entry name" value="Nucleotide-diphossugar_trans"/>
</dbReference>
<dbReference type="GO" id="GO:0016740">
    <property type="term" value="F:transferase activity"/>
    <property type="evidence" value="ECO:0007669"/>
    <property type="project" value="UniProtKB-KW"/>
</dbReference>
<dbReference type="InterPro" id="IPR001173">
    <property type="entry name" value="Glyco_trans_2-like"/>
</dbReference>
<dbReference type="InterPro" id="IPR050256">
    <property type="entry name" value="Glycosyltransferase_2"/>
</dbReference>
<dbReference type="PANTHER" id="PTHR48090:SF7">
    <property type="entry name" value="RFBJ PROTEIN"/>
    <property type="match status" value="1"/>
</dbReference>
<comment type="caution">
    <text evidence="2">The sequence shown here is derived from an EMBL/GenBank/DDBJ whole genome shotgun (WGS) entry which is preliminary data.</text>
</comment>
<dbReference type="CDD" id="cd04179">
    <property type="entry name" value="DPM_DPG-synthase_like"/>
    <property type="match status" value="1"/>
</dbReference>
<dbReference type="Pfam" id="PF00535">
    <property type="entry name" value="Glycos_transf_2"/>
    <property type="match status" value="1"/>
</dbReference>
<dbReference type="Proteomes" id="UP000177960">
    <property type="component" value="Unassembled WGS sequence"/>
</dbReference>
<feature type="domain" description="Glycosyltransferase 2-like" evidence="1">
    <location>
        <begin position="5"/>
        <end position="167"/>
    </location>
</feature>
<proteinExistence type="predicted"/>
<evidence type="ECO:0000313" key="2">
    <source>
        <dbReference type="EMBL" id="OGY64302.1"/>
    </source>
</evidence>
<gene>
    <name evidence="2" type="ORF">A3B92_00760</name>
</gene>
<dbReference type="EMBL" id="MHJG01000005">
    <property type="protein sequence ID" value="OGY64302.1"/>
    <property type="molecule type" value="Genomic_DNA"/>
</dbReference>
<evidence type="ECO:0000259" key="1">
    <source>
        <dbReference type="Pfam" id="PF00535"/>
    </source>
</evidence>
<name>A0A1G1ZIA6_9BACT</name>
<accession>A0A1G1ZIA6</accession>